<keyword evidence="3 6" id="KW-1133">Transmembrane helix</keyword>
<feature type="transmembrane region" description="Helical" evidence="6">
    <location>
        <begin position="386"/>
        <end position="406"/>
    </location>
</feature>
<feature type="domain" description="Major facilitator superfamily (MFS) profile" evidence="7">
    <location>
        <begin position="11"/>
        <end position="410"/>
    </location>
</feature>
<dbReference type="GO" id="GO:0005886">
    <property type="term" value="C:plasma membrane"/>
    <property type="evidence" value="ECO:0007669"/>
    <property type="project" value="UniProtKB-SubCell"/>
</dbReference>
<dbReference type="PANTHER" id="PTHR23508">
    <property type="entry name" value="CARBOXYLIC ACID TRANSPORTER PROTEIN HOMOLOG"/>
    <property type="match status" value="1"/>
</dbReference>
<evidence type="ECO:0000256" key="4">
    <source>
        <dbReference type="ARBA" id="ARBA00023136"/>
    </source>
</evidence>
<dbReference type="SUPFAM" id="SSF103473">
    <property type="entry name" value="MFS general substrate transporter"/>
    <property type="match status" value="1"/>
</dbReference>
<feature type="transmembrane region" description="Helical" evidence="6">
    <location>
        <begin position="228"/>
        <end position="249"/>
    </location>
</feature>
<dbReference type="InterPro" id="IPR036259">
    <property type="entry name" value="MFS_trans_sf"/>
</dbReference>
<dbReference type="AlphaFoldDB" id="A0A927L5B2"/>
<evidence type="ECO:0000256" key="2">
    <source>
        <dbReference type="ARBA" id="ARBA00022692"/>
    </source>
</evidence>
<sequence length="444" mass="46028">MSRPTPSTSNPWKTATLAGMASYLDSAALVTSGIAIGGYYAAPLQLAPGIIGSLLGLQTLAFAVGALFGGRLGDRFGRRTIFTCSLVLYAVGVLLLLVAASPVLLFAGVITTGLAIGADLPVSLALVSEEAPEGKKGTMVVFSSMLWLAGIVAALMLSSFMGAEGMLGGRVLFAHLLVVAVVVLLLRLTLSESAEWAAARQAADTSLNSPTQTVEFGRVRDLFRAPTGYALLATGLYYATWNLGANTLGQFGTFLWTSLADGEVARYSQLSLLGLPVGFVAGLVFMRVVDRPARQVWFATGTALIVVAWALPALFGPGEFTLVAVMLVSGLGNAFAGESIYKIWSQELFPTLLRATATGVTMAFTRALAGLAALGTPALALGHTGLFFALLLGATLVSAVIGLVWVPRLARAARSEEPADAVRPVEPAGPSDAPLPDTTEKAAP</sequence>
<evidence type="ECO:0000313" key="9">
    <source>
        <dbReference type="Proteomes" id="UP000661025"/>
    </source>
</evidence>
<dbReference type="EMBL" id="JACYXT010000011">
    <property type="protein sequence ID" value="MBD9726346.1"/>
    <property type="molecule type" value="Genomic_DNA"/>
</dbReference>
<feature type="region of interest" description="Disordered" evidence="5">
    <location>
        <begin position="415"/>
        <end position="444"/>
    </location>
</feature>
<feature type="transmembrane region" description="Helical" evidence="6">
    <location>
        <begin position="105"/>
        <end position="127"/>
    </location>
</feature>
<accession>A0A927L5B2</accession>
<reference evidence="8" key="1">
    <citation type="submission" date="2020-09" db="EMBL/GenBank/DDBJ databases">
        <title>Streptomyces canutascabiei sp. nov., which causes potato common scab and is distributed across the world.</title>
        <authorList>
            <person name="Nguyen H.P."/>
            <person name="Weisberg A.J."/>
            <person name="Chang J.H."/>
            <person name="Clarke C.R."/>
        </authorList>
    </citation>
    <scope>NUCLEOTIDE SEQUENCE</scope>
    <source>
        <strain evidence="8">ID-01-6.2a</strain>
    </source>
</reference>
<comment type="subcellular location">
    <subcellularLocation>
        <location evidence="1">Cell membrane</location>
        <topology evidence="1">Multi-pass membrane protein</topology>
    </subcellularLocation>
</comment>
<feature type="transmembrane region" description="Helical" evidence="6">
    <location>
        <begin position="321"/>
        <end position="340"/>
    </location>
</feature>
<feature type="transmembrane region" description="Helical" evidence="6">
    <location>
        <begin position="172"/>
        <end position="190"/>
    </location>
</feature>
<feature type="transmembrane region" description="Helical" evidence="6">
    <location>
        <begin position="80"/>
        <end position="99"/>
    </location>
</feature>
<feature type="transmembrane region" description="Helical" evidence="6">
    <location>
        <begin position="269"/>
        <end position="289"/>
    </location>
</feature>
<dbReference type="GeneID" id="79936499"/>
<feature type="transmembrane region" description="Helical" evidence="6">
    <location>
        <begin position="46"/>
        <end position="68"/>
    </location>
</feature>
<evidence type="ECO:0000313" key="8">
    <source>
        <dbReference type="EMBL" id="MBD9726346.1"/>
    </source>
</evidence>
<dbReference type="PROSITE" id="PS50850">
    <property type="entry name" value="MFS"/>
    <property type="match status" value="1"/>
</dbReference>
<dbReference type="InterPro" id="IPR011701">
    <property type="entry name" value="MFS"/>
</dbReference>
<dbReference type="InterPro" id="IPR020846">
    <property type="entry name" value="MFS_dom"/>
</dbReference>
<dbReference type="Pfam" id="PF07690">
    <property type="entry name" value="MFS_1"/>
    <property type="match status" value="1"/>
</dbReference>
<name>A0A927L5B2_9ACTN</name>
<evidence type="ECO:0000256" key="6">
    <source>
        <dbReference type="SAM" id="Phobius"/>
    </source>
</evidence>
<evidence type="ECO:0000256" key="5">
    <source>
        <dbReference type="SAM" id="MobiDB-lite"/>
    </source>
</evidence>
<comment type="caution">
    <text evidence="8">The sequence shown here is derived from an EMBL/GenBank/DDBJ whole genome shotgun (WGS) entry which is preliminary data.</text>
</comment>
<dbReference type="Gene3D" id="1.20.1250.20">
    <property type="entry name" value="MFS general substrate transporter like domains"/>
    <property type="match status" value="1"/>
</dbReference>
<organism evidence="8 9">
    <name type="scientific">Streptomyces caniscabiei</name>
    <dbReference type="NCBI Taxonomy" id="2746961"/>
    <lineage>
        <taxon>Bacteria</taxon>
        <taxon>Bacillati</taxon>
        <taxon>Actinomycetota</taxon>
        <taxon>Actinomycetes</taxon>
        <taxon>Kitasatosporales</taxon>
        <taxon>Streptomycetaceae</taxon>
        <taxon>Streptomyces</taxon>
    </lineage>
</organism>
<dbReference type="Proteomes" id="UP000661025">
    <property type="component" value="Unassembled WGS sequence"/>
</dbReference>
<gene>
    <name evidence="8" type="ORF">IHE70_24625</name>
</gene>
<keyword evidence="4 6" id="KW-0472">Membrane</keyword>
<protein>
    <submittedName>
        <fullName evidence="8">MFS transporter</fullName>
    </submittedName>
</protein>
<evidence type="ECO:0000259" key="7">
    <source>
        <dbReference type="PROSITE" id="PS50850"/>
    </source>
</evidence>
<dbReference type="GO" id="GO:0046943">
    <property type="term" value="F:carboxylic acid transmembrane transporter activity"/>
    <property type="evidence" value="ECO:0007669"/>
    <property type="project" value="TreeGrafter"/>
</dbReference>
<dbReference type="RefSeq" id="WP_192363001.1">
    <property type="nucleotide sequence ID" value="NZ_CP119182.1"/>
</dbReference>
<feature type="transmembrane region" description="Helical" evidence="6">
    <location>
        <begin position="139"/>
        <end position="160"/>
    </location>
</feature>
<feature type="transmembrane region" description="Helical" evidence="6">
    <location>
        <begin position="21"/>
        <end position="40"/>
    </location>
</feature>
<feature type="transmembrane region" description="Helical" evidence="6">
    <location>
        <begin position="352"/>
        <end position="374"/>
    </location>
</feature>
<keyword evidence="2 6" id="KW-0812">Transmembrane</keyword>
<dbReference type="PANTHER" id="PTHR23508:SF10">
    <property type="entry name" value="CARBOXYLIC ACID TRANSPORTER PROTEIN HOMOLOG"/>
    <property type="match status" value="1"/>
</dbReference>
<proteinExistence type="predicted"/>
<evidence type="ECO:0000256" key="1">
    <source>
        <dbReference type="ARBA" id="ARBA00004651"/>
    </source>
</evidence>
<evidence type="ECO:0000256" key="3">
    <source>
        <dbReference type="ARBA" id="ARBA00022989"/>
    </source>
</evidence>
<feature type="transmembrane region" description="Helical" evidence="6">
    <location>
        <begin position="296"/>
        <end position="315"/>
    </location>
</feature>